<evidence type="ECO:0000313" key="2">
    <source>
        <dbReference type="EMBL" id="CAK5272034.1"/>
    </source>
</evidence>
<keyword evidence="4" id="KW-1185">Reference proteome</keyword>
<reference evidence="3" key="1">
    <citation type="submission" date="2023-11" db="EMBL/GenBank/DDBJ databases">
        <authorList>
            <person name="De Vega J J."/>
            <person name="De Vega J J."/>
        </authorList>
    </citation>
    <scope>NUCLEOTIDE SEQUENCE</scope>
</reference>
<evidence type="ECO:0000313" key="3">
    <source>
        <dbReference type="EMBL" id="CAK5272537.1"/>
    </source>
</evidence>
<evidence type="ECO:0000313" key="4">
    <source>
        <dbReference type="Proteomes" id="UP001295794"/>
    </source>
</evidence>
<accession>A0AAD2HEA1</accession>
<evidence type="ECO:0000256" key="1">
    <source>
        <dbReference type="SAM" id="MobiDB-lite"/>
    </source>
</evidence>
<organism evidence="3 4">
    <name type="scientific">Mycena citricolor</name>
    <dbReference type="NCBI Taxonomy" id="2018698"/>
    <lineage>
        <taxon>Eukaryota</taxon>
        <taxon>Fungi</taxon>
        <taxon>Dikarya</taxon>
        <taxon>Basidiomycota</taxon>
        <taxon>Agaricomycotina</taxon>
        <taxon>Agaricomycetes</taxon>
        <taxon>Agaricomycetidae</taxon>
        <taxon>Agaricales</taxon>
        <taxon>Marasmiineae</taxon>
        <taxon>Mycenaceae</taxon>
        <taxon>Mycena</taxon>
    </lineage>
</organism>
<dbReference type="EMBL" id="CAVNYO010000182">
    <property type="protein sequence ID" value="CAK5272537.1"/>
    <property type="molecule type" value="Genomic_DNA"/>
</dbReference>
<proteinExistence type="predicted"/>
<name>A0AAD2HEA1_9AGAR</name>
<feature type="region of interest" description="Disordered" evidence="1">
    <location>
        <begin position="120"/>
        <end position="172"/>
    </location>
</feature>
<feature type="compositionally biased region" description="Polar residues" evidence="1">
    <location>
        <begin position="161"/>
        <end position="172"/>
    </location>
</feature>
<dbReference type="EMBL" id="CAVNYO010000181">
    <property type="protein sequence ID" value="CAK5272034.1"/>
    <property type="molecule type" value="Genomic_DNA"/>
</dbReference>
<feature type="compositionally biased region" description="Low complexity" evidence="1">
    <location>
        <begin position="1"/>
        <end position="23"/>
    </location>
</feature>
<comment type="caution">
    <text evidence="3">The sequence shown here is derived from an EMBL/GenBank/DDBJ whole genome shotgun (WGS) entry which is preliminary data.</text>
</comment>
<sequence length="172" mass="18250">MPSDDTSSTSDSELSLSKLSLHSNGSQSELDWDRSISVEGSMPPSPGGSKPHITPRNSILFPANGDDDQDATPGRGKPGKRSLSELMRLHAEKGTDCTFSPEEAARVADVLRDWINAGSSPYEGEDDFFSRDDLDVPYKGNPASAIEGRPRGRSDLGGTLSRPTSAAGSVKS</sequence>
<dbReference type="Proteomes" id="UP001295794">
    <property type="component" value="Unassembled WGS sequence"/>
</dbReference>
<protein>
    <submittedName>
        <fullName evidence="3">Uncharacterized protein</fullName>
    </submittedName>
</protein>
<feature type="region of interest" description="Disordered" evidence="1">
    <location>
        <begin position="1"/>
        <end position="82"/>
    </location>
</feature>
<dbReference type="AlphaFoldDB" id="A0AAD2HEA1"/>
<gene>
    <name evidence="2" type="ORF">MYCIT1_LOCUS17539</name>
    <name evidence="3" type="ORF">MYCIT1_LOCUS18233</name>
</gene>